<dbReference type="GO" id="GO:0016887">
    <property type="term" value="F:ATP hydrolysis activity"/>
    <property type="evidence" value="ECO:0007669"/>
    <property type="project" value="InterPro"/>
</dbReference>
<dbReference type="PROSITE" id="PS50893">
    <property type="entry name" value="ABC_TRANSPORTER_2"/>
    <property type="match status" value="1"/>
</dbReference>
<evidence type="ECO:0000313" key="6">
    <source>
        <dbReference type="Proteomes" id="UP000183104"/>
    </source>
</evidence>
<keyword evidence="3 5" id="KW-0067">ATP-binding</keyword>
<dbReference type="InterPro" id="IPR003439">
    <property type="entry name" value="ABC_transporter-like_ATP-bd"/>
</dbReference>
<keyword evidence="6" id="KW-1185">Reference proteome</keyword>
<dbReference type="SMART" id="SM00382">
    <property type="entry name" value="AAA"/>
    <property type="match status" value="1"/>
</dbReference>
<keyword evidence="2" id="KW-0547">Nucleotide-binding</keyword>
<dbReference type="PANTHER" id="PTHR43023:SF3">
    <property type="entry name" value="PROTEIN TRIGALACTOSYLDIACYLGLYCEROL 3, CHLOROPLASTIC"/>
    <property type="match status" value="1"/>
</dbReference>
<name>A0A0P9GLI2_9GAMM</name>
<evidence type="ECO:0000256" key="2">
    <source>
        <dbReference type="ARBA" id="ARBA00022741"/>
    </source>
</evidence>
<dbReference type="InterPro" id="IPR003593">
    <property type="entry name" value="AAA+_ATPase"/>
</dbReference>
<dbReference type="OrthoDB" id="9802264at2"/>
<organism evidence="5 6">
    <name type="scientific">Thiohalorhabdus denitrificans</name>
    <dbReference type="NCBI Taxonomy" id="381306"/>
    <lineage>
        <taxon>Bacteria</taxon>
        <taxon>Pseudomonadati</taxon>
        <taxon>Pseudomonadota</taxon>
        <taxon>Gammaproteobacteria</taxon>
        <taxon>Thiohalorhabdales</taxon>
        <taxon>Thiohalorhabdaceae</taxon>
        <taxon>Thiohalorhabdus</taxon>
    </lineage>
</organism>
<dbReference type="SUPFAM" id="SSF52540">
    <property type="entry name" value="P-loop containing nucleoside triphosphate hydrolases"/>
    <property type="match status" value="1"/>
</dbReference>
<accession>A0A0P9GLI2</accession>
<dbReference type="RefSeq" id="WP_054965251.1">
    <property type="nucleotide sequence ID" value="NZ_FMUN01000005.1"/>
</dbReference>
<protein>
    <submittedName>
        <fullName evidence="5">Phospholipid/cholesterol/gamma-HCH transport system ATP-binding protein</fullName>
    </submittedName>
</protein>
<dbReference type="AlphaFoldDB" id="A0A0P9GLI2"/>
<dbReference type="Proteomes" id="UP000183104">
    <property type="component" value="Unassembled WGS sequence"/>
</dbReference>
<dbReference type="EMBL" id="FMUN01000005">
    <property type="protein sequence ID" value="SCY41527.1"/>
    <property type="molecule type" value="Genomic_DNA"/>
</dbReference>
<evidence type="ECO:0000256" key="3">
    <source>
        <dbReference type="ARBA" id="ARBA00022840"/>
    </source>
</evidence>
<dbReference type="Gene3D" id="3.40.50.300">
    <property type="entry name" value="P-loop containing nucleotide triphosphate hydrolases"/>
    <property type="match status" value="1"/>
</dbReference>
<dbReference type="STRING" id="381306.AN478_03540"/>
<proteinExistence type="predicted"/>
<dbReference type="Pfam" id="PF00005">
    <property type="entry name" value="ABC_tran"/>
    <property type="match status" value="1"/>
</dbReference>
<feature type="domain" description="ABC transporter" evidence="4">
    <location>
        <begin position="10"/>
        <end position="246"/>
    </location>
</feature>
<evidence type="ECO:0000313" key="5">
    <source>
        <dbReference type="EMBL" id="SCY41527.1"/>
    </source>
</evidence>
<reference evidence="6" key="1">
    <citation type="submission" date="2016-10" db="EMBL/GenBank/DDBJ databases">
        <authorList>
            <person name="Varghese N."/>
        </authorList>
    </citation>
    <scope>NUCLEOTIDE SEQUENCE [LARGE SCALE GENOMIC DNA]</scope>
    <source>
        <strain evidence="6">HL 19</strain>
    </source>
</reference>
<gene>
    <name evidence="5" type="ORF">SAMN05661077_2070</name>
</gene>
<dbReference type="PANTHER" id="PTHR43023">
    <property type="entry name" value="PROTEIN TRIGALACTOSYLDIACYLGLYCEROL 3, CHLOROPLASTIC"/>
    <property type="match status" value="1"/>
</dbReference>
<sequence length="257" mass="28351">MGAPGTEPVIRVEGLVNRLGGQLVHDGVDLEVHRREILGLVGESGSGKTVLLRSLIGLQRPLDGRILFEGRDIRALSAREWRAVQEDWGVLFQQGALFSGLTVQENVELPMREHFKLPPELLRPLARLRLRLARFPLEHGDKFPADLSGGMTKRAALARALALDPEVLFLDEPTAGLDPLSATALDELVRDLRDTLGLTVVLTTHDLHTLTQICDRLTALVDGRAVTGTLEEMRSHPHPWLHAFFGGARMQSALRTD</sequence>
<keyword evidence="1" id="KW-0813">Transport</keyword>
<dbReference type="GO" id="GO:0005524">
    <property type="term" value="F:ATP binding"/>
    <property type="evidence" value="ECO:0007669"/>
    <property type="project" value="UniProtKB-KW"/>
</dbReference>
<evidence type="ECO:0000259" key="4">
    <source>
        <dbReference type="PROSITE" id="PS50893"/>
    </source>
</evidence>
<dbReference type="InterPro" id="IPR027417">
    <property type="entry name" value="P-loop_NTPase"/>
</dbReference>
<evidence type="ECO:0000256" key="1">
    <source>
        <dbReference type="ARBA" id="ARBA00022448"/>
    </source>
</evidence>